<evidence type="ECO:0000313" key="2">
    <source>
        <dbReference type="EMBL" id="OMJ77099.1"/>
    </source>
</evidence>
<gene>
    <name evidence="2" type="ORF">SteCoe_23370</name>
</gene>
<dbReference type="Proteomes" id="UP000187209">
    <property type="component" value="Unassembled WGS sequence"/>
</dbReference>
<proteinExistence type="predicted"/>
<organism evidence="2 3">
    <name type="scientific">Stentor coeruleus</name>
    <dbReference type="NCBI Taxonomy" id="5963"/>
    <lineage>
        <taxon>Eukaryota</taxon>
        <taxon>Sar</taxon>
        <taxon>Alveolata</taxon>
        <taxon>Ciliophora</taxon>
        <taxon>Postciliodesmatophora</taxon>
        <taxon>Heterotrichea</taxon>
        <taxon>Heterotrichida</taxon>
        <taxon>Stentoridae</taxon>
        <taxon>Stentor</taxon>
    </lineage>
</organism>
<accession>A0A1R2BK03</accession>
<keyword evidence="3" id="KW-1185">Reference proteome</keyword>
<evidence type="ECO:0000256" key="1">
    <source>
        <dbReference type="SAM" id="MobiDB-lite"/>
    </source>
</evidence>
<name>A0A1R2BK03_9CILI</name>
<reference evidence="2 3" key="1">
    <citation type="submission" date="2016-11" db="EMBL/GenBank/DDBJ databases">
        <title>The macronuclear genome of Stentor coeruleus: a giant cell with tiny introns.</title>
        <authorList>
            <person name="Slabodnick M."/>
            <person name="Ruby J.G."/>
            <person name="Reiff S.B."/>
            <person name="Swart E.C."/>
            <person name="Gosai S."/>
            <person name="Prabakaran S."/>
            <person name="Witkowska E."/>
            <person name="Larue G.E."/>
            <person name="Fisher S."/>
            <person name="Freeman R.M."/>
            <person name="Gunawardena J."/>
            <person name="Chu W."/>
            <person name="Stover N.A."/>
            <person name="Gregory B.D."/>
            <person name="Nowacki M."/>
            <person name="Derisi J."/>
            <person name="Roy S.W."/>
            <person name="Marshall W.F."/>
            <person name="Sood P."/>
        </authorList>
    </citation>
    <scope>NUCLEOTIDE SEQUENCE [LARGE SCALE GENOMIC DNA]</scope>
    <source>
        <strain evidence="2">WM001</strain>
    </source>
</reference>
<feature type="region of interest" description="Disordered" evidence="1">
    <location>
        <begin position="491"/>
        <end position="523"/>
    </location>
</feature>
<protein>
    <submittedName>
        <fullName evidence="2">Uncharacterized protein</fullName>
    </submittedName>
</protein>
<dbReference type="AlphaFoldDB" id="A0A1R2BK03"/>
<comment type="caution">
    <text evidence="2">The sequence shown here is derived from an EMBL/GenBank/DDBJ whole genome shotgun (WGS) entry which is preliminary data.</text>
</comment>
<evidence type="ECO:0000313" key="3">
    <source>
        <dbReference type="Proteomes" id="UP000187209"/>
    </source>
</evidence>
<dbReference type="EMBL" id="MPUH01000593">
    <property type="protein sequence ID" value="OMJ77099.1"/>
    <property type="molecule type" value="Genomic_DNA"/>
</dbReference>
<sequence>MMDTFHLSVVKIEGISDVTNSYCYIYLGSNILRVLTLECFDVQPIPIAKGILRFVVEDSRNSKVLASLSFASDIFKRIGYHWMPLFQENEQCLTEVPEEVGLPRILFDVQANILSPVQELTEESETAEEASDDGLEDLPRLKIKAMNMSIKISELEENLLTQKRVFDEEVEFLHAKSLEKTRLYEEKAREFEESFKKSEENCAWLIDEVEKWKGAVEDERGKKEMMEKNMLKAAEEAKTRENSILTMLQHKDFEIFALNMKLRKSRVFEISVENRIMCQGVKKKWDKNFETCKEINIEILRTKNLTEDKQENHNLLNEGSHDLNIDLKISKTENLCVYNIEKLNGKAEESWQVVNIIIKEKEVLSRKLFEAEAKISAFKLRALEEIDNKVRKFLSNLKIDNFATICNELVYNIANKKVNVFLKNDVIYCKVGGAVKKFDYFIKSHCSQDIENFKKKQNSNIGENYHKRFYTSLDIDKISNSIIHKTFDSSARAKSSKQKPKDLTTPTRRKAFSPVTIRKVTTR</sequence>